<protein>
    <recommendedName>
        <fullName evidence="5">SUN domain-containing protein</fullName>
    </recommendedName>
</protein>
<dbReference type="PANTHER" id="PTHR12911:SF22">
    <property type="entry name" value="SUN DOMAIN-CONTAINING PROTEIN 2"/>
    <property type="match status" value="1"/>
</dbReference>
<dbReference type="Gene3D" id="2.60.120.260">
    <property type="entry name" value="Galactose-binding domain-like"/>
    <property type="match status" value="1"/>
</dbReference>
<evidence type="ECO:0000256" key="3">
    <source>
        <dbReference type="ARBA" id="ARBA00022989"/>
    </source>
</evidence>
<dbReference type="Proteomes" id="UP001176940">
    <property type="component" value="Unassembled WGS sequence"/>
</dbReference>
<dbReference type="InterPro" id="IPR045119">
    <property type="entry name" value="SUN1-5"/>
</dbReference>
<dbReference type="PROSITE" id="PS51469">
    <property type="entry name" value="SUN"/>
    <property type="match status" value="1"/>
</dbReference>
<evidence type="ECO:0000256" key="2">
    <source>
        <dbReference type="ARBA" id="ARBA00022692"/>
    </source>
</evidence>
<dbReference type="InterPro" id="IPR012919">
    <property type="entry name" value="SUN_dom"/>
</dbReference>
<comment type="subcellular location">
    <subcellularLocation>
        <location evidence="1">Nucleus inner membrane</location>
    </subcellularLocation>
</comment>
<keyword evidence="3" id="KW-1133">Transmembrane helix</keyword>
<dbReference type="PANTHER" id="PTHR12911">
    <property type="entry name" value="SAD1/UNC-84-LIKE PROTEIN-RELATED"/>
    <property type="match status" value="1"/>
</dbReference>
<dbReference type="Pfam" id="PF07738">
    <property type="entry name" value="Sad1_UNC"/>
    <property type="match status" value="1"/>
</dbReference>
<evidence type="ECO:0000313" key="6">
    <source>
        <dbReference type="EMBL" id="CAJ0936027.1"/>
    </source>
</evidence>
<reference evidence="6" key="1">
    <citation type="submission" date="2023-07" db="EMBL/GenBank/DDBJ databases">
        <authorList>
            <person name="Stuckert A."/>
        </authorList>
    </citation>
    <scope>NUCLEOTIDE SEQUENCE</scope>
</reference>
<proteinExistence type="predicted"/>
<comment type="caution">
    <text evidence="6">The sequence shown here is derived from an EMBL/GenBank/DDBJ whole genome shotgun (WGS) entry which is preliminary data.</text>
</comment>
<organism evidence="6 7">
    <name type="scientific">Ranitomeya imitator</name>
    <name type="common">mimic poison frog</name>
    <dbReference type="NCBI Taxonomy" id="111125"/>
    <lineage>
        <taxon>Eukaryota</taxon>
        <taxon>Metazoa</taxon>
        <taxon>Chordata</taxon>
        <taxon>Craniata</taxon>
        <taxon>Vertebrata</taxon>
        <taxon>Euteleostomi</taxon>
        <taxon>Amphibia</taxon>
        <taxon>Batrachia</taxon>
        <taxon>Anura</taxon>
        <taxon>Neobatrachia</taxon>
        <taxon>Hyloidea</taxon>
        <taxon>Dendrobatidae</taxon>
        <taxon>Dendrobatinae</taxon>
        <taxon>Ranitomeya</taxon>
    </lineage>
</organism>
<keyword evidence="7" id="KW-1185">Reference proteome</keyword>
<evidence type="ECO:0000259" key="5">
    <source>
        <dbReference type="PROSITE" id="PS51469"/>
    </source>
</evidence>
<gene>
    <name evidence="6" type="ORF">RIMI_LOCUS6622352</name>
</gene>
<name>A0ABN9L8R8_9NEOB</name>
<accession>A0ABN9L8R8</accession>
<evidence type="ECO:0000256" key="4">
    <source>
        <dbReference type="ARBA" id="ARBA00023136"/>
    </source>
</evidence>
<keyword evidence="4" id="KW-0472">Membrane</keyword>
<evidence type="ECO:0000256" key="1">
    <source>
        <dbReference type="ARBA" id="ARBA00004540"/>
    </source>
</evidence>
<feature type="domain" description="SUN" evidence="5">
    <location>
        <begin position="89"/>
        <end position="250"/>
    </location>
</feature>
<evidence type="ECO:0000313" key="7">
    <source>
        <dbReference type="Proteomes" id="UP001176940"/>
    </source>
</evidence>
<keyword evidence="2" id="KW-0812">Transmembrane</keyword>
<dbReference type="EMBL" id="CAUEEQ010012047">
    <property type="protein sequence ID" value="CAJ0936027.1"/>
    <property type="molecule type" value="Genomic_DNA"/>
</dbReference>
<sequence>MVGSVKLNMWRSCAALRTYRSGDGDDNAARGGDARRAQLRSDGCAASNWEGKSHPRHDFTEVYEIVNRALQRYSEDRIGLVDYALESSGASVLNTRCSETYETKTALISLFGVPLWYQSQSPRVILQPDSNPGNCWAFRGSQGYAVIRLSSRIKPTSVTLDHIPRSLSPKSTIASAPKEFSVYGLEEETQKEGLLLGNFTYNQNGNPIQTFPLKVENISAFDLVELRIQSNWGHPEYTCIYRFRVHAVELLLGASLKHVATFRTTASIFIMFVWWSRKCESIDLFQSQLLRS</sequence>